<name>A0A318SGV9_9BURK</name>
<dbReference type="Proteomes" id="UP000247540">
    <property type="component" value="Unassembled WGS sequence"/>
</dbReference>
<feature type="active site" evidence="7">
    <location>
        <position position="182"/>
    </location>
</feature>
<dbReference type="Pfam" id="PF12626">
    <property type="entry name" value="PolyA_pol_arg_C"/>
    <property type="match status" value="1"/>
</dbReference>
<dbReference type="EC" id="2.7.7.19" evidence="7"/>
<keyword evidence="6 7" id="KW-0804">Transcription</keyword>
<gene>
    <name evidence="7" type="primary">pcnB</name>
    <name evidence="13" type="ORF">DFQ15_13114</name>
</gene>
<evidence type="ECO:0000259" key="10">
    <source>
        <dbReference type="Pfam" id="PF01743"/>
    </source>
</evidence>
<feature type="compositionally biased region" description="Low complexity" evidence="9">
    <location>
        <begin position="469"/>
        <end position="479"/>
    </location>
</feature>
<dbReference type="OrthoDB" id="9805698at2"/>
<evidence type="ECO:0000259" key="12">
    <source>
        <dbReference type="Pfam" id="PF12627"/>
    </source>
</evidence>
<dbReference type="GO" id="GO:1990817">
    <property type="term" value="F:poly(A) RNA polymerase activity"/>
    <property type="evidence" value="ECO:0007669"/>
    <property type="project" value="UniProtKB-UniRule"/>
</dbReference>
<organism evidence="13 14">
    <name type="scientific">Xylophilus ampelinus</name>
    <dbReference type="NCBI Taxonomy" id="54067"/>
    <lineage>
        <taxon>Bacteria</taxon>
        <taxon>Pseudomonadati</taxon>
        <taxon>Pseudomonadota</taxon>
        <taxon>Betaproteobacteria</taxon>
        <taxon>Burkholderiales</taxon>
        <taxon>Xylophilus</taxon>
    </lineage>
</organism>
<feature type="domain" description="tRNA nucleotidyltransferase/poly(A) polymerase RNA and SrmB- binding" evidence="12">
    <location>
        <begin position="243"/>
        <end position="303"/>
    </location>
</feature>
<keyword evidence="5 7" id="KW-0694">RNA-binding</keyword>
<dbReference type="HAMAP" id="MF_00957">
    <property type="entry name" value="PolyA_pol"/>
    <property type="match status" value="1"/>
</dbReference>
<evidence type="ECO:0000256" key="8">
    <source>
        <dbReference type="RuleBase" id="RU003953"/>
    </source>
</evidence>
<dbReference type="GO" id="GO:0005524">
    <property type="term" value="F:ATP binding"/>
    <property type="evidence" value="ECO:0007669"/>
    <property type="project" value="UniProtKB-UniRule"/>
</dbReference>
<evidence type="ECO:0000256" key="7">
    <source>
        <dbReference type="HAMAP-Rule" id="MF_00957"/>
    </source>
</evidence>
<evidence type="ECO:0000256" key="9">
    <source>
        <dbReference type="SAM" id="MobiDB-lite"/>
    </source>
</evidence>
<dbReference type="InterPro" id="IPR002646">
    <property type="entry name" value="PolA_pol_head_dom"/>
</dbReference>
<keyword evidence="3 7" id="KW-0547">Nucleotide-binding</keyword>
<dbReference type="InterPro" id="IPR010206">
    <property type="entry name" value="PolA_pol_I"/>
</dbReference>
<keyword evidence="4 7" id="KW-0067">ATP-binding</keyword>
<feature type="domain" description="Poly A polymerase head" evidence="10">
    <location>
        <begin position="64"/>
        <end position="213"/>
    </location>
</feature>
<comment type="catalytic activity">
    <reaction evidence="7">
        <text>RNA(n) + ATP = RNA(n)-3'-adenine ribonucleotide + diphosphate</text>
        <dbReference type="Rhea" id="RHEA:11332"/>
        <dbReference type="Rhea" id="RHEA-COMP:14527"/>
        <dbReference type="Rhea" id="RHEA-COMP:17347"/>
        <dbReference type="ChEBI" id="CHEBI:30616"/>
        <dbReference type="ChEBI" id="CHEBI:33019"/>
        <dbReference type="ChEBI" id="CHEBI:140395"/>
        <dbReference type="ChEBI" id="CHEBI:173115"/>
        <dbReference type="EC" id="2.7.7.19"/>
    </reaction>
</comment>
<sequence length="560" mass="61980">MIKQFIDKLLGKKALSAAGAKAAKRPSFGKREEVPASVHNIDPNMVDRRAVEVVRTLKQAGFEAYVVGGAVRDLLVGLRPKDFDVATDATPEQVKGLFRRAFIIGRRFRIVHVVYGRGREHEVIEVSTFRAYMDNAAAEQVAGNEKTSKSELAGMTHAVDSTGRVLRDNVWGPQNEDATRRDFTVNAMYYDPETQTVVDYHGGFKDARKRTLRMIGDAATRYREDPVRIIRAVRFAAKLSGLGFTLDAKTGAPLVASQALLADVPQSRMFDEMLKLLQTGHAIASVEQLRKLGMARGIYPLLDVVVERADQPFVKAALLDTDRRVGEGKPVAPSFLLATVLWDDVRTGWNRRVEQQRQPVFPALQEAIDEVFDKRIGDVSGRGKLAADMREIWVMQPRFEKRTGSTPYGLAEQPRFRAGFDFMRLRADIGEVEEALAEWWQEFSTADDLRRQDLIDQMREEQKAHIRKPAAGEGAAAAAPRPPRARNRAPERDGAEPSQDPPRAMAGPTDAAQEDADERPAPDGAQEGDATGAPRKRRRRRKPTGGGAGPRDVGTGSDGL</sequence>
<dbReference type="EMBL" id="QJTC01000031">
    <property type="protein sequence ID" value="PYE73806.1"/>
    <property type="molecule type" value="Genomic_DNA"/>
</dbReference>
<dbReference type="PANTHER" id="PTHR43051">
    <property type="entry name" value="POLYNUCLEOTIDE ADENYLYLTRANSFERASE FAMILY PROTEIN"/>
    <property type="match status" value="1"/>
</dbReference>
<feature type="region of interest" description="Disordered" evidence="9">
    <location>
        <begin position="460"/>
        <end position="560"/>
    </location>
</feature>
<dbReference type="Gene3D" id="1.10.3090.10">
    <property type="entry name" value="cca-adding enzyme, domain 2"/>
    <property type="match status" value="1"/>
</dbReference>
<dbReference type="Gene3D" id="3.30.460.10">
    <property type="entry name" value="Beta Polymerase, domain 2"/>
    <property type="match status" value="1"/>
</dbReference>
<evidence type="ECO:0000259" key="11">
    <source>
        <dbReference type="Pfam" id="PF12626"/>
    </source>
</evidence>
<protein>
    <recommendedName>
        <fullName evidence="7">Poly(A) polymerase I</fullName>
        <shortName evidence="7">PAP I</shortName>
        <ecNumber evidence="7">2.7.7.19</ecNumber>
    </recommendedName>
</protein>
<dbReference type="AlphaFoldDB" id="A0A318SGV9"/>
<reference evidence="13 14" key="1">
    <citation type="submission" date="2018-06" db="EMBL/GenBank/DDBJ databases">
        <title>Genomic Encyclopedia of Type Strains, Phase III (KMG-III): the genomes of soil and plant-associated and newly described type strains.</title>
        <authorList>
            <person name="Whitman W."/>
        </authorList>
    </citation>
    <scope>NUCLEOTIDE SEQUENCE [LARGE SCALE GENOMIC DNA]</scope>
    <source>
        <strain evidence="13 14">CECT 7646</strain>
    </source>
</reference>
<evidence type="ECO:0000256" key="5">
    <source>
        <dbReference type="ARBA" id="ARBA00022884"/>
    </source>
</evidence>
<comment type="similarity">
    <text evidence="7 8">Belongs to the tRNA nucleotidyltransferase/poly(A) polymerase family.</text>
</comment>
<keyword evidence="1 7" id="KW-0507">mRNA processing</keyword>
<keyword evidence="14" id="KW-1185">Reference proteome</keyword>
<dbReference type="CDD" id="cd05398">
    <property type="entry name" value="NT_ClassII-CCAase"/>
    <property type="match status" value="1"/>
</dbReference>
<dbReference type="SUPFAM" id="SSF81301">
    <property type="entry name" value="Nucleotidyltransferase"/>
    <property type="match status" value="1"/>
</dbReference>
<proteinExistence type="inferred from homology"/>
<comment type="function">
    <text evidence="7">Adds poly(A) tail to the 3' end of many RNAs, which usually targets these RNAs for decay. Plays a significant role in the global control of gene expression, through influencing the rate of transcript degradation, and in the general RNA quality control.</text>
</comment>
<dbReference type="InterPro" id="IPR032828">
    <property type="entry name" value="PolyA_RNA-bd"/>
</dbReference>
<feature type="active site" evidence="7">
    <location>
        <position position="82"/>
    </location>
</feature>
<dbReference type="SUPFAM" id="SSF81891">
    <property type="entry name" value="Poly A polymerase C-terminal region-like"/>
    <property type="match status" value="1"/>
</dbReference>
<dbReference type="InterPro" id="IPR052191">
    <property type="entry name" value="tRNA_ntf/polyA_polymerase_I"/>
</dbReference>
<dbReference type="GO" id="GO:0006397">
    <property type="term" value="P:mRNA processing"/>
    <property type="evidence" value="ECO:0007669"/>
    <property type="project" value="UniProtKB-KW"/>
</dbReference>
<evidence type="ECO:0000256" key="4">
    <source>
        <dbReference type="ARBA" id="ARBA00022840"/>
    </source>
</evidence>
<dbReference type="Pfam" id="PF12627">
    <property type="entry name" value="PolyA_pol_RNAbd"/>
    <property type="match status" value="1"/>
</dbReference>
<evidence type="ECO:0000256" key="1">
    <source>
        <dbReference type="ARBA" id="ARBA00022664"/>
    </source>
</evidence>
<keyword evidence="2 7" id="KW-0808">Transferase</keyword>
<comment type="caution">
    <text evidence="13">The sequence shown here is derived from an EMBL/GenBank/DDBJ whole genome shotgun (WGS) entry which is preliminary data.</text>
</comment>
<dbReference type="GO" id="GO:0043633">
    <property type="term" value="P:polyadenylation-dependent RNA catabolic process"/>
    <property type="evidence" value="ECO:0007669"/>
    <property type="project" value="InterPro"/>
</dbReference>
<dbReference type="NCBIfam" id="TIGR01942">
    <property type="entry name" value="pcnB"/>
    <property type="match status" value="1"/>
</dbReference>
<evidence type="ECO:0000256" key="2">
    <source>
        <dbReference type="ARBA" id="ARBA00022679"/>
    </source>
</evidence>
<accession>A0A318SGV9</accession>
<dbReference type="Pfam" id="PF01743">
    <property type="entry name" value="PolyA_pol"/>
    <property type="match status" value="1"/>
</dbReference>
<evidence type="ECO:0000256" key="3">
    <source>
        <dbReference type="ARBA" id="ARBA00022741"/>
    </source>
</evidence>
<evidence type="ECO:0000256" key="6">
    <source>
        <dbReference type="ARBA" id="ARBA00023163"/>
    </source>
</evidence>
<evidence type="ECO:0000313" key="14">
    <source>
        <dbReference type="Proteomes" id="UP000247540"/>
    </source>
</evidence>
<evidence type="ECO:0000313" key="13">
    <source>
        <dbReference type="EMBL" id="PYE73806.1"/>
    </source>
</evidence>
<dbReference type="GO" id="GO:0003723">
    <property type="term" value="F:RNA binding"/>
    <property type="evidence" value="ECO:0007669"/>
    <property type="project" value="UniProtKB-UniRule"/>
</dbReference>
<dbReference type="InterPro" id="IPR043519">
    <property type="entry name" value="NT_sf"/>
</dbReference>
<feature type="domain" description="Polymerase A arginine-rich C-terminal" evidence="11">
    <location>
        <begin position="357"/>
        <end position="468"/>
    </location>
</feature>
<dbReference type="InterPro" id="IPR025866">
    <property type="entry name" value="PolyA_pol_arg_C_dom"/>
</dbReference>
<feature type="active site" evidence="7">
    <location>
        <position position="84"/>
    </location>
</feature>
<dbReference type="PANTHER" id="PTHR43051:SF1">
    <property type="entry name" value="POLYNUCLEOTIDE ADENYLYLTRANSFERASE FAMILY PROTEIN"/>
    <property type="match status" value="1"/>
</dbReference>
<feature type="compositionally biased region" description="Basic residues" evidence="9">
    <location>
        <begin position="534"/>
        <end position="543"/>
    </location>
</feature>
<dbReference type="RefSeq" id="WP_110466854.1">
    <property type="nucleotide sequence ID" value="NZ_JAMOFZ010000030.1"/>
</dbReference>